<keyword evidence="3" id="KW-1185">Reference proteome</keyword>
<evidence type="ECO:0000256" key="1">
    <source>
        <dbReference type="SAM" id="MobiDB-lite"/>
    </source>
</evidence>
<organism evidence="2 3">
    <name type="scientific">Aestuariivirga litoralis</name>
    <dbReference type="NCBI Taxonomy" id="2650924"/>
    <lineage>
        <taxon>Bacteria</taxon>
        <taxon>Pseudomonadati</taxon>
        <taxon>Pseudomonadota</taxon>
        <taxon>Alphaproteobacteria</taxon>
        <taxon>Hyphomicrobiales</taxon>
        <taxon>Aestuariivirgaceae</taxon>
        <taxon>Aestuariivirga</taxon>
    </lineage>
</organism>
<dbReference type="EMBL" id="QKVK01000002">
    <property type="protein sequence ID" value="PZF77863.1"/>
    <property type="molecule type" value="Genomic_DNA"/>
</dbReference>
<gene>
    <name evidence="2" type="ORF">DK847_05400</name>
</gene>
<evidence type="ECO:0000313" key="3">
    <source>
        <dbReference type="Proteomes" id="UP000248795"/>
    </source>
</evidence>
<feature type="compositionally biased region" description="Basic residues" evidence="1">
    <location>
        <begin position="62"/>
        <end position="71"/>
    </location>
</feature>
<dbReference type="PANTHER" id="PTHR35175:SF2">
    <property type="entry name" value="DUF1289 DOMAIN-CONTAINING PROTEIN"/>
    <property type="match status" value="1"/>
</dbReference>
<accession>A0A2W2CCE5</accession>
<evidence type="ECO:0000313" key="2">
    <source>
        <dbReference type="EMBL" id="PZF77863.1"/>
    </source>
</evidence>
<dbReference type="AlphaFoldDB" id="A0A2W2CCE5"/>
<feature type="region of interest" description="Disordered" evidence="1">
    <location>
        <begin position="57"/>
        <end position="78"/>
    </location>
</feature>
<dbReference type="InterPro" id="IPR010710">
    <property type="entry name" value="DUF1289"/>
</dbReference>
<sequence>MNAPYQTAIETPCVKICVVDPETGFCIGCGRTRMEIGGWLGMSADERRTVMAELPERVQGLTRRKTRRGGRAGRLQAG</sequence>
<comment type="caution">
    <text evidence="2">The sequence shown here is derived from an EMBL/GenBank/DDBJ whole genome shotgun (WGS) entry which is preliminary data.</text>
</comment>
<dbReference type="RefSeq" id="WP_111196618.1">
    <property type="nucleotide sequence ID" value="NZ_QKVK01000002.1"/>
</dbReference>
<dbReference type="PANTHER" id="PTHR35175">
    <property type="entry name" value="DUF1289 DOMAIN-CONTAINING PROTEIN"/>
    <property type="match status" value="1"/>
</dbReference>
<dbReference type="Pfam" id="PF06945">
    <property type="entry name" value="DUF1289"/>
    <property type="match status" value="1"/>
</dbReference>
<reference evidence="3" key="1">
    <citation type="submission" date="2018-06" db="EMBL/GenBank/DDBJ databases">
        <title>Aestuariibacter litoralis strain KCTC 52945T.</title>
        <authorList>
            <person name="Li X."/>
            <person name="Salam N."/>
            <person name="Li J.-L."/>
            <person name="Chen Y.-M."/>
            <person name="Yang Z.-W."/>
            <person name="Zhang L.-Y."/>
            <person name="Han M.-X."/>
            <person name="Xiao M."/>
            <person name="Li W.-J."/>
        </authorList>
    </citation>
    <scope>NUCLEOTIDE SEQUENCE [LARGE SCALE GENOMIC DNA]</scope>
    <source>
        <strain evidence="3">KCTC 52945</strain>
    </source>
</reference>
<protein>
    <submittedName>
        <fullName evidence="2">DUF1289 domain-containing protein</fullName>
    </submittedName>
</protein>
<proteinExistence type="predicted"/>
<name>A0A2W2CCE5_9HYPH</name>
<dbReference type="Proteomes" id="UP000248795">
    <property type="component" value="Unassembled WGS sequence"/>
</dbReference>